<evidence type="ECO:0000256" key="9">
    <source>
        <dbReference type="PROSITE-ProRule" id="PRU00192"/>
    </source>
</evidence>
<comment type="catalytic activity">
    <reaction evidence="8">
        <text>L-threonyl-[protein] + ATP = O-phospho-L-threonyl-[protein] + ADP + H(+)</text>
        <dbReference type="Rhea" id="RHEA:46608"/>
        <dbReference type="Rhea" id="RHEA-COMP:11060"/>
        <dbReference type="Rhea" id="RHEA-COMP:11605"/>
        <dbReference type="ChEBI" id="CHEBI:15378"/>
        <dbReference type="ChEBI" id="CHEBI:30013"/>
        <dbReference type="ChEBI" id="CHEBI:30616"/>
        <dbReference type="ChEBI" id="CHEBI:61977"/>
        <dbReference type="ChEBI" id="CHEBI:456216"/>
        <dbReference type="EC" id="2.7.11.1"/>
    </reaction>
</comment>
<name>A0AAW2HQR4_9NEOP</name>
<proteinExistence type="predicted"/>
<dbReference type="Pfam" id="PF00786">
    <property type="entry name" value="PBD"/>
    <property type="match status" value="1"/>
</dbReference>
<feature type="region of interest" description="Disordered" evidence="11">
    <location>
        <begin position="689"/>
        <end position="713"/>
    </location>
</feature>
<dbReference type="PROSITE" id="PS50002">
    <property type="entry name" value="SH3"/>
    <property type="match status" value="1"/>
</dbReference>
<feature type="compositionally biased region" description="Polar residues" evidence="11">
    <location>
        <begin position="772"/>
        <end position="793"/>
    </location>
</feature>
<dbReference type="InterPro" id="IPR020635">
    <property type="entry name" value="Tyr_kinase_cat_dom"/>
</dbReference>
<keyword evidence="3" id="KW-0808">Transferase</keyword>
<keyword evidence="6 10" id="KW-0067">ATP-binding</keyword>
<comment type="caution">
    <text evidence="15">The sequence shown here is derived from an EMBL/GenBank/DDBJ whole genome shotgun (WGS) entry which is preliminary data.</text>
</comment>
<feature type="binding site" evidence="10">
    <location>
        <position position="146"/>
    </location>
    <ligand>
        <name>ATP</name>
        <dbReference type="ChEBI" id="CHEBI:30616"/>
    </ligand>
</feature>
<dbReference type="Gene3D" id="1.10.510.10">
    <property type="entry name" value="Transferase(Phosphotransferase) domain 1"/>
    <property type="match status" value="1"/>
</dbReference>
<evidence type="ECO:0000256" key="3">
    <source>
        <dbReference type="ARBA" id="ARBA00022679"/>
    </source>
</evidence>
<dbReference type="CDD" id="cd09539">
    <property type="entry name" value="SAM_TNK-like"/>
    <property type="match status" value="1"/>
</dbReference>
<keyword evidence="7" id="KW-0829">Tyrosine-protein kinase</keyword>
<dbReference type="SUPFAM" id="SSF56112">
    <property type="entry name" value="Protein kinase-like (PK-like)"/>
    <property type="match status" value="1"/>
</dbReference>
<dbReference type="CDD" id="cd05040">
    <property type="entry name" value="PTKc_Ack_like"/>
    <property type="match status" value="1"/>
</dbReference>
<dbReference type="EMBL" id="JARGDH010000003">
    <property type="protein sequence ID" value="KAL0272279.1"/>
    <property type="molecule type" value="Genomic_DNA"/>
</dbReference>
<dbReference type="CDD" id="cd00132">
    <property type="entry name" value="CRIB"/>
    <property type="match status" value="1"/>
</dbReference>
<dbReference type="InterPro" id="IPR017441">
    <property type="entry name" value="Protein_kinase_ATP_BS"/>
</dbReference>
<reference evidence="15" key="1">
    <citation type="journal article" date="2024" name="Gigascience">
        <title>Chromosome-level genome of the poultry shaft louse Menopon gallinae provides insight into the host-switching and adaptive evolution of parasitic lice.</title>
        <authorList>
            <person name="Xu Y."/>
            <person name="Ma L."/>
            <person name="Liu S."/>
            <person name="Liang Y."/>
            <person name="Liu Q."/>
            <person name="He Z."/>
            <person name="Tian L."/>
            <person name="Duan Y."/>
            <person name="Cai W."/>
            <person name="Li H."/>
            <person name="Song F."/>
        </authorList>
    </citation>
    <scope>NUCLEOTIDE SEQUENCE</scope>
    <source>
        <strain evidence="15">Cailab_2023a</strain>
    </source>
</reference>
<evidence type="ECO:0000256" key="2">
    <source>
        <dbReference type="ARBA" id="ARBA00022443"/>
    </source>
</evidence>
<dbReference type="GO" id="GO:0005524">
    <property type="term" value="F:ATP binding"/>
    <property type="evidence" value="ECO:0007669"/>
    <property type="project" value="UniProtKB-UniRule"/>
</dbReference>
<evidence type="ECO:0000259" key="12">
    <source>
        <dbReference type="PROSITE" id="PS50002"/>
    </source>
</evidence>
<dbReference type="SMART" id="SM00219">
    <property type="entry name" value="TyrKc"/>
    <property type="match status" value="1"/>
</dbReference>
<dbReference type="InterPro" id="IPR055175">
    <property type="entry name" value="ACK/TNK-like_SAM"/>
</dbReference>
<dbReference type="EC" id="2.7.10.2" evidence="1"/>
<dbReference type="InterPro" id="IPR050198">
    <property type="entry name" value="Non-receptor_tyrosine_kinases"/>
</dbReference>
<dbReference type="SUPFAM" id="SSF50044">
    <property type="entry name" value="SH3-domain"/>
    <property type="match status" value="1"/>
</dbReference>
<dbReference type="AlphaFoldDB" id="A0AAW2HQR4"/>
<dbReference type="SMART" id="SM00220">
    <property type="entry name" value="S_TKc"/>
    <property type="match status" value="1"/>
</dbReference>
<keyword evidence="2 9" id="KW-0728">SH3 domain</keyword>
<evidence type="ECO:0000256" key="10">
    <source>
        <dbReference type="PROSITE-ProRule" id="PRU10141"/>
    </source>
</evidence>
<dbReference type="PROSITE" id="PS00107">
    <property type="entry name" value="PROTEIN_KINASE_ATP"/>
    <property type="match status" value="1"/>
</dbReference>
<evidence type="ECO:0000313" key="15">
    <source>
        <dbReference type="EMBL" id="KAL0272279.1"/>
    </source>
</evidence>
<organism evidence="15">
    <name type="scientific">Menopon gallinae</name>
    <name type="common">poultry shaft louse</name>
    <dbReference type="NCBI Taxonomy" id="328185"/>
    <lineage>
        <taxon>Eukaryota</taxon>
        <taxon>Metazoa</taxon>
        <taxon>Ecdysozoa</taxon>
        <taxon>Arthropoda</taxon>
        <taxon>Hexapoda</taxon>
        <taxon>Insecta</taxon>
        <taxon>Pterygota</taxon>
        <taxon>Neoptera</taxon>
        <taxon>Paraneoptera</taxon>
        <taxon>Psocodea</taxon>
        <taxon>Troctomorpha</taxon>
        <taxon>Phthiraptera</taxon>
        <taxon>Amblycera</taxon>
        <taxon>Menoponidae</taxon>
        <taxon>Menopon</taxon>
    </lineage>
</organism>
<dbReference type="Pfam" id="PF07714">
    <property type="entry name" value="PK_Tyr_Ser-Thr"/>
    <property type="match status" value="1"/>
</dbReference>
<dbReference type="InterPro" id="IPR011009">
    <property type="entry name" value="Kinase-like_dom_sf"/>
</dbReference>
<dbReference type="InterPro" id="IPR008266">
    <property type="entry name" value="Tyr_kinase_AS"/>
</dbReference>
<dbReference type="InterPro" id="IPR001245">
    <property type="entry name" value="Ser-Thr/Tyr_kinase_cat_dom"/>
</dbReference>
<dbReference type="PROSITE" id="PS50011">
    <property type="entry name" value="PROTEIN_KINASE_DOM"/>
    <property type="match status" value="1"/>
</dbReference>
<dbReference type="PANTHER" id="PTHR24418">
    <property type="entry name" value="TYROSINE-PROTEIN KINASE"/>
    <property type="match status" value="1"/>
</dbReference>
<feature type="region of interest" description="Disordered" evidence="11">
    <location>
        <begin position="772"/>
        <end position="934"/>
    </location>
</feature>
<dbReference type="PRINTS" id="PR00109">
    <property type="entry name" value="TYRKINASE"/>
</dbReference>
<evidence type="ECO:0000256" key="6">
    <source>
        <dbReference type="ARBA" id="ARBA00022840"/>
    </source>
</evidence>
<evidence type="ECO:0000256" key="8">
    <source>
        <dbReference type="ARBA" id="ARBA00047899"/>
    </source>
</evidence>
<feature type="domain" description="CRIB" evidence="14">
    <location>
        <begin position="475"/>
        <end position="489"/>
    </location>
</feature>
<sequence length="1157" mass="129161">MAASKGPGLYEFLIEAELQHYYAGFKNDLKVKNVPQLKYVTEDDLLSIGMSKPEMRRLKKFFQRYFPQNYLSKFKKLILSKKEDNHEAVLSVANEPPEKPAIKVPNKHIIPAEAIVVNKELGEGEFGTVQQGVWTDEEDRIQVAIKCLSRERMQNNPIEFLKEAAIMHGIDHEHIVRLYGVVLDTNSLMLVTELAPLRSLLECLKEPSLRSNFPVLSLCDFSIQICDGMQYLEQKRLIHRDLAARNILVFSKNKVKISDFGLSRALGVGKDYYQTKFNVNLKLPIAWCAPECISYLKFTSASDVWAYGVTLWEMFSYGFQPWAALTGHQIWEAIDEPNFQRLEQPECCPREYYNVMMKCWQHDPNARPRFSDLITLLPECKPEQVQAVQDFIEDPMKSKREQLVYRKGDIITVLDKQQQTGCWKGVVNSGKTGWFNPANTVAYLGNNLPSNNVSFSRGDGKNTYSSKRRIRPDMISGPQGDFKHTGHVGLDGAYFGDLSFLGGKTPNLPRQIVTPYRPHEDTTSIGTDSNQIELSRTSSDVSDCTPLLKTLQTESNWAEANKSGADHEYHEISDDEELAGSPIFKNNGPSLMDEMEFVFRSFGTSQTPPPPAERKKPPPLFVLPQGASISTPPASPLAEAINVKNELKEMAAKAAGRKKQATVKPISAADEKALDSAIAMANELTAKSMSDLDGCTPPESPHTPASPSKRKFSFRFPSVQKHASPKVERKNFAEQAACIRDIQSSISPEAKEVYSSLVEQPVVEAQSIIPASTISKLNPQQQQRHSVPENSEANPLRMLRSGAFPIVRPKTRTGKCEKPVRVPTSLPVPPNQLVVEESSQGDDERWRKDSGSSQTSKDGTAALQPEEENPIPLPPRDRSRPSVSNKQRHHRKHPLVIPGLDQALLAEEQNEPLHISDSSPTTPLEPPMLPQYPTQQFPFKTCDIDHSFDDQIATELDALDDINVEHTEELAATEEVGLNKAEPELVMKPEERKTNPSLHLKQKIAKLNQQALRYATEDTTDGGAFRKFSSGSMNGAVAEEEPEAAMRRHDDHVSCEDLLEFSAKSKSKSRGEDSDEVRLMSKVLGREMTSENCLIALNATDWDVYSAIKLAKLQNIMKNSGNFYNVTSCWDALTACDGDIAKAASILISQGSGPDYV</sequence>
<feature type="region of interest" description="Disordered" evidence="11">
    <location>
        <begin position="562"/>
        <end position="581"/>
    </location>
</feature>
<dbReference type="Pfam" id="PF22931">
    <property type="entry name" value="SAM_TNK"/>
    <property type="match status" value="1"/>
</dbReference>
<dbReference type="Gene3D" id="2.30.30.40">
    <property type="entry name" value="SH3 Domains"/>
    <property type="match status" value="1"/>
</dbReference>
<dbReference type="GO" id="GO:0002009">
    <property type="term" value="P:morphogenesis of an epithelium"/>
    <property type="evidence" value="ECO:0007669"/>
    <property type="project" value="UniProtKB-ARBA"/>
</dbReference>
<dbReference type="InterPro" id="IPR000719">
    <property type="entry name" value="Prot_kinase_dom"/>
</dbReference>
<dbReference type="PROSITE" id="PS50108">
    <property type="entry name" value="CRIB"/>
    <property type="match status" value="1"/>
</dbReference>
<evidence type="ECO:0000256" key="4">
    <source>
        <dbReference type="ARBA" id="ARBA00022741"/>
    </source>
</evidence>
<evidence type="ECO:0000259" key="14">
    <source>
        <dbReference type="PROSITE" id="PS50108"/>
    </source>
</evidence>
<evidence type="ECO:0000256" key="5">
    <source>
        <dbReference type="ARBA" id="ARBA00022777"/>
    </source>
</evidence>
<dbReference type="PROSITE" id="PS00109">
    <property type="entry name" value="PROTEIN_KINASE_TYR"/>
    <property type="match status" value="1"/>
</dbReference>
<evidence type="ECO:0000259" key="13">
    <source>
        <dbReference type="PROSITE" id="PS50011"/>
    </source>
</evidence>
<dbReference type="InterPro" id="IPR036028">
    <property type="entry name" value="SH3-like_dom_sf"/>
</dbReference>
<keyword evidence="4 10" id="KW-0547">Nucleotide-binding</keyword>
<dbReference type="InterPro" id="IPR001452">
    <property type="entry name" value="SH3_domain"/>
</dbReference>
<evidence type="ECO:0000256" key="7">
    <source>
        <dbReference type="ARBA" id="ARBA00023137"/>
    </source>
</evidence>
<dbReference type="Pfam" id="PF07653">
    <property type="entry name" value="SH3_2"/>
    <property type="match status" value="1"/>
</dbReference>
<dbReference type="GO" id="GO:0004715">
    <property type="term" value="F:non-membrane spanning protein tyrosine kinase activity"/>
    <property type="evidence" value="ECO:0007669"/>
    <property type="project" value="UniProtKB-EC"/>
</dbReference>
<protein>
    <recommendedName>
        <fullName evidence="1">non-specific protein-tyrosine kinase</fullName>
        <ecNumber evidence="1">2.7.10.2</ecNumber>
    </recommendedName>
</protein>
<feature type="domain" description="SH3" evidence="12">
    <location>
        <begin position="380"/>
        <end position="445"/>
    </location>
</feature>
<evidence type="ECO:0000256" key="1">
    <source>
        <dbReference type="ARBA" id="ARBA00011903"/>
    </source>
</evidence>
<evidence type="ECO:0000256" key="11">
    <source>
        <dbReference type="SAM" id="MobiDB-lite"/>
    </source>
</evidence>
<gene>
    <name evidence="15" type="ORF">PYX00_005316</name>
</gene>
<accession>A0AAW2HQR4</accession>
<dbReference type="GO" id="GO:0004674">
    <property type="term" value="F:protein serine/threonine kinase activity"/>
    <property type="evidence" value="ECO:0007669"/>
    <property type="project" value="UniProtKB-EC"/>
</dbReference>
<dbReference type="SMART" id="SM00326">
    <property type="entry name" value="SH3"/>
    <property type="match status" value="1"/>
</dbReference>
<keyword evidence="5" id="KW-0418">Kinase</keyword>
<dbReference type="FunFam" id="1.10.510.10:FF:001118">
    <property type="entry name" value="Tyrosine-protein kinase PR2"/>
    <property type="match status" value="1"/>
</dbReference>
<dbReference type="InterPro" id="IPR049587">
    <property type="entry name" value="TNK-like_SAM"/>
</dbReference>
<dbReference type="InterPro" id="IPR000095">
    <property type="entry name" value="CRIB_dom"/>
</dbReference>
<dbReference type="SMART" id="SM00285">
    <property type="entry name" value="PBD"/>
    <property type="match status" value="1"/>
</dbReference>
<feature type="domain" description="Protein kinase" evidence="13">
    <location>
        <begin position="115"/>
        <end position="392"/>
    </location>
</feature>